<dbReference type="EMBL" id="CP063849">
    <property type="protein sequence ID" value="QOY85356.1"/>
    <property type="molecule type" value="Genomic_DNA"/>
</dbReference>
<gene>
    <name evidence="3" type="ORF">IRI77_21275</name>
</gene>
<feature type="compositionally biased region" description="Pro residues" evidence="1">
    <location>
        <begin position="188"/>
        <end position="198"/>
    </location>
</feature>
<dbReference type="GO" id="GO:0051082">
    <property type="term" value="F:unfolded protein binding"/>
    <property type="evidence" value="ECO:0007669"/>
    <property type="project" value="TreeGrafter"/>
</dbReference>
<sequence>MKRLTVVMFMLAGTLLAQGPGGPGFRHNGMGPRQQQMQPAGNADALKQYLGLTDAQVQQLKDLRKQQAESQRPVMEQIRDKRQQLRDAVRAANPDAALIGQLTVDIKKLTESMLANRTDLQAKAQALLTPDQKTKMAALEQAQKLMPAAGQATSLGLLAPLAGTAGQAGMGPGMMGRPRQGRMMMRPNGPPPPAANQQ</sequence>
<accession>A0A7S7SID7</accession>
<dbReference type="RefSeq" id="WP_194447026.1">
    <property type="nucleotide sequence ID" value="NZ_CP063849.1"/>
</dbReference>
<organism evidence="3 4">
    <name type="scientific">Paludibaculum fermentans</name>
    <dbReference type="NCBI Taxonomy" id="1473598"/>
    <lineage>
        <taxon>Bacteria</taxon>
        <taxon>Pseudomonadati</taxon>
        <taxon>Acidobacteriota</taxon>
        <taxon>Terriglobia</taxon>
        <taxon>Bryobacterales</taxon>
        <taxon>Bryobacteraceae</taxon>
        <taxon>Paludibaculum</taxon>
    </lineage>
</organism>
<keyword evidence="2" id="KW-0732">Signal</keyword>
<dbReference type="InterPro" id="IPR025961">
    <property type="entry name" value="Metal_resist"/>
</dbReference>
<dbReference type="PANTHER" id="PTHR38102:SF1">
    <property type="entry name" value="PERIPLASMIC CHAPERONE SPY"/>
    <property type="match status" value="1"/>
</dbReference>
<keyword evidence="4" id="KW-1185">Reference proteome</keyword>
<name>A0A7S7SID7_PALFE</name>
<reference evidence="3 4" key="1">
    <citation type="submission" date="2020-10" db="EMBL/GenBank/DDBJ databases">
        <title>Complete genome sequence of Paludibaculum fermentans P105T, a facultatively anaerobic acidobacterium capable of dissimilatory Fe(III) reduction.</title>
        <authorList>
            <person name="Dedysh S.N."/>
            <person name="Beletsky A.V."/>
            <person name="Kulichevskaya I.S."/>
            <person name="Mardanov A.V."/>
            <person name="Ravin N.V."/>
        </authorList>
    </citation>
    <scope>NUCLEOTIDE SEQUENCE [LARGE SCALE GENOMIC DNA]</scope>
    <source>
        <strain evidence="3 4">P105</strain>
    </source>
</reference>
<dbReference type="Pfam" id="PF13801">
    <property type="entry name" value="Metal_resist"/>
    <property type="match status" value="1"/>
</dbReference>
<protein>
    <submittedName>
        <fullName evidence="3">Periplasmic heavy metal sensor</fullName>
    </submittedName>
</protein>
<dbReference type="PANTHER" id="PTHR38102">
    <property type="entry name" value="PERIPLASMIC CHAPERONE SPY"/>
    <property type="match status" value="1"/>
</dbReference>
<dbReference type="InterPro" id="IPR052211">
    <property type="entry name" value="Cpx_auxiliary_protein"/>
</dbReference>
<evidence type="ECO:0000256" key="2">
    <source>
        <dbReference type="SAM" id="SignalP"/>
    </source>
</evidence>
<evidence type="ECO:0000313" key="4">
    <source>
        <dbReference type="Proteomes" id="UP000593892"/>
    </source>
</evidence>
<feature type="compositionally biased region" description="Low complexity" evidence="1">
    <location>
        <begin position="175"/>
        <end position="187"/>
    </location>
</feature>
<dbReference type="Gene3D" id="1.20.120.1490">
    <property type="match status" value="1"/>
</dbReference>
<dbReference type="GO" id="GO:0030288">
    <property type="term" value="C:outer membrane-bounded periplasmic space"/>
    <property type="evidence" value="ECO:0007669"/>
    <property type="project" value="TreeGrafter"/>
</dbReference>
<feature type="chain" id="PRO_5033059754" evidence="2">
    <location>
        <begin position="18"/>
        <end position="198"/>
    </location>
</feature>
<feature type="signal peptide" evidence="2">
    <location>
        <begin position="1"/>
        <end position="17"/>
    </location>
</feature>
<dbReference type="AlphaFoldDB" id="A0A7S7SID7"/>
<dbReference type="Proteomes" id="UP000593892">
    <property type="component" value="Chromosome"/>
</dbReference>
<feature type="region of interest" description="Disordered" evidence="1">
    <location>
        <begin position="166"/>
        <end position="198"/>
    </location>
</feature>
<evidence type="ECO:0000313" key="3">
    <source>
        <dbReference type="EMBL" id="QOY85356.1"/>
    </source>
</evidence>
<proteinExistence type="predicted"/>
<dbReference type="KEGG" id="pfer:IRI77_21275"/>
<evidence type="ECO:0000256" key="1">
    <source>
        <dbReference type="SAM" id="MobiDB-lite"/>
    </source>
</evidence>